<dbReference type="Proteomes" id="UP000824105">
    <property type="component" value="Unassembled WGS sequence"/>
</dbReference>
<dbReference type="PROSITE" id="PS50059">
    <property type="entry name" value="FKBP_PPIASE"/>
    <property type="match status" value="1"/>
</dbReference>
<feature type="compositionally biased region" description="Basic and acidic residues" evidence="15">
    <location>
        <begin position="444"/>
        <end position="461"/>
    </location>
</feature>
<dbReference type="Gene3D" id="1.10.3120.10">
    <property type="entry name" value="Trigger factor, C-terminal domain"/>
    <property type="match status" value="1"/>
</dbReference>
<sequence>MNLISCEKLEKSMVELQFSIDAETFKSAVGTAFKREGKKYTIPGFRKGHAPRAMIEKMYGKDVFHYDAINDLFPENYEAAVKAAGIEVVGNPAPEVVSMSEEDGAVLKVKVAVKPEVELGEYAGLTVTKDVKTVDEADVDAEIKRMQDRNGRLLTREGEAQNGDTATIDFEGFVDGKAFEGGKAEHYALVLGSGSFIPGFEEQVVGHKAGDEFDVNVKFPEQYQAEELAGKDATFKIKLHEVQYKELPELDDDFAKDVSEYDTLEELKKSIRDGIAANNEKQADQKVENDLIDQVVNGMKAEIPDAMIESRMEELVQDFQYRISQQGLKLDQYLQYMGMNRDQFKEQFREQAEKQVKMRLAMEAIVTKENIETSDEELEAEVKRIADAYQMEVDQVKGLIDTAAVKKDLAVNKAIDLVKEKANIVTEAAAEKKPAKKTTRKTTKKAEPKEEQPETEESKGE</sequence>
<feature type="compositionally biased region" description="Basic residues" evidence="15">
    <location>
        <begin position="434"/>
        <end position="443"/>
    </location>
</feature>
<dbReference type="FunFam" id="3.10.50.40:FF:000001">
    <property type="entry name" value="Trigger factor"/>
    <property type="match status" value="1"/>
</dbReference>
<dbReference type="Pfam" id="PF00254">
    <property type="entry name" value="FKBP_C"/>
    <property type="match status" value="1"/>
</dbReference>
<dbReference type="GO" id="GO:0043335">
    <property type="term" value="P:protein unfolding"/>
    <property type="evidence" value="ECO:0007669"/>
    <property type="project" value="TreeGrafter"/>
</dbReference>
<keyword evidence="8 12" id="KW-0413">Isomerase</keyword>
<evidence type="ECO:0000256" key="1">
    <source>
        <dbReference type="ARBA" id="ARBA00000971"/>
    </source>
</evidence>
<dbReference type="Pfam" id="PF05697">
    <property type="entry name" value="Trigger_N"/>
    <property type="match status" value="1"/>
</dbReference>
<evidence type="ECO:0000256" key="2">
    <source>
        <dbReference type="ARBA" id="ARBA00005464"/>
    </source>
</evidence>
<proteinExistence type="inferred from homology"/>
<evidence type="ECO:0000256" key="15">
    <source>
        <dbReference type="SAM" id="MobiDB-lite"/>
    </source>
</evidence>
<name>A0A9D2FHT4_9FIRM</name>
<dbReference type="NCBIfam" id="TIGR00115">
    <property type="entry name" value="tig"/>
    <property type="match status" value="1"/>
</dbReference>
<dbReference type="AlphaFoldDB" id="A0A9D2FHT4"/>
<organism evidence="17 18">
    <name type="scientific">Candidatus Gemmiger avistercoris</name>
    <dbReference type="NCBI Taxonomy" id="2838606"/>
    <lineage>
        <taxon>Bacteria</taxon>
        <taxon>Bacillati</taxon>
        <taxon>Bacillota</taxon>
        <taxon>Clostridia</taxon>
        <taxon>Eubacteriales</taxon>
        <taxon>Gemmiger</taxon>
    </lineage>
</organism>
<evidence type="ECO:0000256" key="8">
    <source>
        <dbReference type="ARBA" id="ARBA00023235"/>
    </source>
</evidence>
<comment type="domain">
    <text evidence="12">Consists of 3 domains; the N-terminus binds the ribosome, the middle domain has PPIase activity, while the C-terminus has intrinsic chaperone activity on its own.</text>
</comment>
<dbReference type="Gene3D" id="3.30.70.1050">
    <property type="entry name" value="Trigger factor ribosome-binding domain"/>
    <property type="match status" value="1"/>
</dbReference>
<feature type="region of interest" description="Disordered" evidence="15">
    <location>
        <begin position="426"/>
        <end position="461"/>
    </location>
</feature>
<evidence type="ECO:0000256" key="7">
    <source>
        <dbReference type="ARBA" id="ARBA00023186"/>
    </source>
</evidence>
<dbReference type="HAMAP" id="MF_00303">
    <property type="entry name" value="Trigger_factor_Tig"/>
    <property type="match status" value="1"/>
</dbReference>
<dbReference type="GO" id="GO:0044183">
    <property type="term" value="F:protein folding chaperone"/>
    <property type="evidence" value="ECO:0007669"/>
    <property type="project" value="TreeGrafter"/>
</dbReference>
<dbReference type="InterPro" id="IPR005215">
    <property type="entry name" value="Trig_fac"/>
</dbReference>
<dbReference type="GO" id="GO:0015031">
    <property type="term" value="P:protein transport"/>
    <property type="evidence" value="ECO:0007669"/>
    <property type="project" value="UniProtKB-UniRule"/>
</dbReference>
<dbReference type="SUPFAM" id="SSF109998">
    <property type="entry name" value="Triger factor/SurA peptide-binding domain-like"/>
    <property type="match status" value="1"/>
</dbReference>
<dbReference type="InterPro" id="IPR036611">
    <property type="entry name" value="Trigger_fac_ribosome-bd_sf"/>
</dbReference>
<dbReference type="PANTHER" id="PTHR30560:SF3">
    <property type="entry name" value="TRIGGER FACTOR-LIKE PROTEIN TIG, CHLOROPLASTIC"/>
    <property type="match status" value="1"/>
</dbReference>
<dbReference type="EMBL" id="DXBF01000009">
    <property type="protein sequence ID" value="HIZ61334.1"/>
    <property type="molecule type" value="Genomic_DNA"/>
</dbReference>
<evidence type="ECO:0000256" key="12">
    <source>
        <dbReference type="HAMAP-Rule" id="MF_00303"/>
    </source>
</evidence>
<comment type="subcellular location">
    <subcellularLocation>
        <location evidence="12">Cytoplasm</location>
    </subcellularLocation>
    <text evidence="12">About half TF is bound to the ribosome near the polypeptide exit tunnel while the other half is free in the cytoplasm.</text>
</comment>
<feature type="domain" description="PPIase FKBP-type" evidence="16">
    <location>
        <begin position="163"/>
        <end position="245"/>
    </location>
</feature>
<comment type="catalytic activity">
    <reaction evidence="1 12 13">
        <text>[protein]-peptidylproline (omega=180) = [protein]-peptidylproline (omega=0)</text>
        <dbReference type="Rhea" id="RHEA:16237"/>
        <dbReference type="Rhea" id="RHEA-COMP:10747"/>
        <dbReference type="Rhea" id="RHEA-COMP:10748"/>
        <dbReference type="ChEBI" id="CHEBI:83833"/>
        <dbReference type="ChEBI" id="CHEBI:83834"/>
        <dbReference type="EC" id="5.2.1.8"/>
    </reaction>
</comment>
<evidence type="ECO:0000256" key="4">
    <source>
        <dbReference type="ARBA" id="ARBA00016902"/>
    </source>
</evidence>
<dbReference type="GO" id="GO:0043022">
    <property type="term" value="F:ribosome binding"/>
    <property type="evidence" value="ECO:0007669"/>
    <property type="project" value="TreeGrafter"/>
</dbReference>
<dbReference type="InterPro" id="IPR008881">
    <property type="entry name" value="Trigger_fac_ribosome-bd_bac"/>
</dbReference>
<evidence type="ECO:0000256" key="14">
    <source>
        <dbReference type="RuleBase" id="RU003914"/>
    </source>
</evidence>
<reference evidence="17" key="2">
    <citation type="submission" date="2021-04" db="EMBL/GenBank/DDBJ databases">
        <authorList>
            <person name="Gilroy R."/>
        </authorList>
    </citation>
    <scope>NUCLEOTIDE SEQUENCE</scope>
    <source>
        <strain evidence="17">CHK188-11489</strain>
    </source>
</reference>
<evidence type="ECO:0000256" key="6">
    <source>
        <dbReference type="ARBA" id="ARBA00023110"/>
    </source>
</evidence>
<evidence type="ECO:0000256" key="13">
    <source>
        <dbReference type="PROSITE-ProRule" id="PRU00277"/>
    </source>
</evidence>
<protein>
    <recommendedName>
        <fullName evidence="4 12">Trigger factor</fullName>
        <shortName evidence="12">TF</shortName>
        <ecNumber evidence="3 12">5.2.1.8</ecNumber>
    </recommendedName>
    <alternativeName>
        <fullName evidence="11 12">PPIase</fullName>
    </alternativeName>
</protein>
<comment type="caution">
    <text evidence="17">The sequence shown here is derived from an EMBL/GenBank/DDBJ whole genome shotgun (WGS) entry which is preliminary data.</text>
</comment>
<accession>A0A9D2FHT4</accession>
<dbReference type="GO" id="GO:0051301">
    <property type="term" value="P:cell division"/>
    <property type="evidence" value="ECO:0007669"/>
    <property type="project" value="UniProtKB-KW"/>
</dbReference>
<evidence type="ECO:0000256" key="3">
    <source>
        <dbReference type="ARBA" id="ARBA00013194"/>
    </source>
</evidence>
<comment type="function">
    <text evidence="10 12">Involved in protein export. Acts as a chaperone by maintaining the newly synthesized protein in an open conformation. Functions as a peptidyl-prolyl cis-trans isomerase.</text>
</comment>
<dbReference type="GO" id="GO:0051083">
    <property type="term" value="P:'de novo' cotranslational protein folding"/>
    <property type="evidence" value="ECO:0007669"/>
    <property type="project" value="TreeGrafter"/>
</dbReference>
<dbReference type="SUPFAM" id="SSF102735">
    <property type="entry name" value="Trigger factor ribosome-binding domain"/>
    <property type="match status" value="1"/>
</dbReference>
<dbReference type="GO" id="GO:0005737">
    <property type="term" value="C:cytoplasm"/>
    <property type="evidence" value="ECO:0007669"/>
    <property type="project" value="UniProtKB-SubCell"/>
</dbReference>
<keyword evidence="9 12" id="KW-0131">Cell cycle</keyword>
<gene>
    <name evidence="12 17" type="primary">tig</name>
    <name evidence="17" type="ORF">H9724_01005</name>
</gene>
<evidence type="ECO:0000256" key="10">
    <source>
        <dbReference type="ARBA" id="ARBA00024849"/>
    </source>
</evidence>
<keyword evidence="7 12" id="KW-0143">Chaperone</keyword>
<evidence type="ECO:0000259" key="16">
    <source>
        <dbReference type="PROSITE" id="PS50059"/>
    </source>
</evidence>
<dbReference type="InterPro" id="IPR001179">
    <property type="entry name" value="PPIase_FKBP_dom"/>
</dbReference>
<dbReference type="Gene3D" id="3.10.50.40">
    <property type="match status" value="1"/>
</dbReference>
<evidence type="ECO:0000256" key="9">
    <source>
        <dbReference type="ARBA" id="ARBA00023306"/>
    </source>
</evidence>
<evidence type="ECO:0000313" key="17">
    <source>
        <dbReference type="EMBL" id="HIZ61334.1"/>
    </source>
</evidence>
<dbReference type="InterPro" id="IPR027304">
    <property type="entry name" value="Trigger_fact/SurA_dom_sf"/>
</dbReference>
<dbReference type="InterPro" id="IPR037041">
    <property type="entry name" value="Trigger_fac_C_sf"/>
</dbReference>
<dbReference type="InterPro" id="IPR008880">
    <property type="entry name" value="Trigger_fac_C"/>
</dbReference>
<evidence type="ECO:0000256" key="5">
    <source>
        <dbReference type="ARBA" id="ARBA00022618"/>
    </source>
</evidence>
<dbReference type="PIRSF" id="PIRSF003095">
    <property type="entry name" value="Trigger_factor"/>
    <property type="match status" value="1"/>
</dbReference>
<evidence type="ECO:0000313" key="18">
    <source>
        <dbReference type="Proteomes" id="UP000824105"/>
    </source>
</evidence>
<dbReference type="SUPFAM" id="SSF54534">
    <property type="entry name" value="FKBP-like"/>
    <property type="match status" value="1"/>
</dbReference>
<dbReference type="Pfam" id="PF05698">
    <property type="entry name" value="Trigger_C"/>
    <property type="match status" value="1"/>
</dbReference>
<keyword evidence="6 12" id="KW-0697">Rotamase</keyword>
<dbReference type="GO" id="GO:0003755">
    <property type="term" value="F:peptidyl-prolyl cis-trans isomerase activity"/>
    <property type="evidence" value="ECO:0007669"/>
    <property type="project" value="UniProtKB-UniRule"/>
</dbReference>
<dbReference type="PANTHER" id="PTHR30560">
    <property type="entry name" value="TRIGGER FACTOR CHAPERONE AND PEPTIDYL-PROLYL CIS/TRANS ISOMERASE"/>
    <property type="match status" value="1"/>
</dbReference>
<comment type="similarity">
    <text evidence="2 12 14">Belongs to the FKBP-type PPIase family. Tig subfamily.</text>
</comment>
<dbReference type="EC" id="5.2.1.8" evidence="3 12"/>
<keyword evidence="5 12" id="KW-0132">Cell division</keyword>
<reference evidence="17" key="1">
    <citation type="journal article" date="2021" name="PeerJ">
        <title>Extensive microbial diversity within the chicken gut microbiome revealed by metagenomics and culture.</title>
        <authorList>
            <person name="Gilroy R."/>
            <person name="Ravi A."/>
            <person name="Getino M."/>
            <person name="Pursley I."/>
            <person name="Horton D.L."/>
            <person name="Alikhan N.F."/>
            <person name="Baker D."/>
            <person name="Gharbi K."/>
            <person name="Hall N."/>
            <person name="Watson M."/>
            <person name="Adriaenssens E.M."/>
            <person name="Foster-Nyarko E."/>
            <person name="Jarju S."/>
            <person name="Secka A."/>
            <person name="Antonio M."/>
            <person name="Oren A."/>
            <person name="Chaudhuri R.R."/>
            <person name="La Ragione R."/>
            <person name="Hildebrand F."/>
            <person name="Pallen M.J."/>
        </authorList>
    </citation>
    <scope>NUCLEOTIDE SEQUENCE</scope>
    <source>
        <strain evidence="17">CHK188-11489</strain>
    </source>
</reference>
<evidence type="ECO:0000256" key="11">
    <source>
        <dbReference type="ARBA" id="ARBA00029986"/>
    </source>
</evidence>
<keyword evidence="12" id="KW-0963">Cytoplasm</keyword>
<dbReference type="InterPro" id="IPR046357">
    <property type="entry name" value="PPIase_dom_sf"/>
</dbReference>